<dbReference type="SUPFAM" id="SSF49785">
    <property type="entry name" value="Galactose-binding domain-like"/>
    <property type="match status" value="4"/>
</dbReference>
<keyword evidence="2 4" id="KW-0378">Hydrolase</keyword>
<feature type="domain" description="Beta-galactosidase 1-like first all-beta" evidence="8">
    <location>
        <begin position="1676"/>
        <end position="1786"/>
    </location>
</feature>
<feature type="domain" description="Beta-galactosidase galactose-binding" evidence="9">
    <location>
        <begin position="2451"/>
        <end position="2504"/>
    </location>
</feature>
<dbReference type="Pfam" id="PF21467">
    <property type="entry name" value="BetaGal_gal-bd"/>
    <property type="match status" value="4"/>
</dbReference>
<dbReference type="Proteomes" id="UP001159405">
    <property type="component" value="Unassembled WGS sequence"/>
</dbReference>
<feature type="domain" description="Glycoside hydrolase 35 catalytic" evidence="7">
    <location>
        <begin position="1945"/>
        <end position="2264"/>
    </location>
</feature>
<evidence type="ECO:0000313" key="11">
    <source>
        <dbReference type="Proteomes" id="UP001159405"/>
    </source>
</evidence>
<feature type="domain" description="Beta-galactosidase galactose-binding" evidence="9">
    <location>
        <begin position="1163"/>
        <end position="1216"/>
    </location>
</feature>
<feature type="domain" description="Glycoside hydrolase 35 catalytic" evidence="7">
    <location>
        <begin position="1309"/>
        <end position="1628"/>
    </location>
</feature>
<keyword evidence="3 4" id="KW-0326">Glycosidase</keyword>
<dbReference type="EC" id="3.2.1.23" evidence="4"/>
<feature type="chain" id="PRO_5046260367" description="Beta-galactosidase" evidence="6">
    <location>
        <begin position="24"/>
        <end position="2549"/>
    </location>
</feature>
<reference evidence="10 11" key="1">
    <citation type="submission" date="2022-05" db="EMBL/GenBank/DDBJ databases">
        <authorList>
            <consortium name="Genoscope - CEA"/>
            <person name="William W."/>
        </authorList>
    </citation>
    <scope>NUCLEOTIDE SEQUENCE [LARGE SCALE GENOMIC DNA]</scope>
</reference>
<comment type="similarity">
    <text evidence="1 5">Belongs to the glycosyl hydrolase 35 family.</text>
</comment>
<dbReference type="Gene3D" id="2.60.120.260">
    <property type="entry name" value="Galactose-binding domain-like"/>
    <property type="match status" value="8"/>
</dbReference>
<protein>
    <recommendedName>
        <fullName evidence="4">Beta-galactosidase</fullName>
        <ecNumber evidence="4">3.2.1.23</ecNumber>
    </recommendedName>
</protein>
<organism evidence="10 11">
    <name type="scientific">Porites lobata</name>
    <dbReference type="NCBI Taxonomy" id="104759"/>
    <lineage>
        <taxon>Eukaryota</taxon>
        <taxon>Metazoa</taxon>
        <taxon>Cnidaria</taxon>
        <taxon>Anthozoa</taxon>
        <taxon>Hexacorallia</taxon>
        <taxon>Scleractinia</taxon>
        <taxon>Fungiina</taxon>
        <taxon>Poritidae</taxon>
        <taxon>Porites</taxon>
    </lineage>
</organism>
<dbReference type="Pfam" id="PF01301">
    <property type="entry name" value="Glyco_hydro_35"/>
    <property type="match status" value="4"/>
</dbReference>
<feature type="signal peptide" evidence="6">
    <location>
        <begin position="1"/>
        <end position="23"/>
    </location>
</feature>
<dbReference type="PRINTS" id="PR00742">
    <property type="entry name" value="GLHYDRLASE35"/>
</dbReference>
<dbReference type="InterPro" id="IPR048913">
    <property type="entry name" value="BetaGal_gal-bd"/>
</dbReference>
<accession>A0ABN8P318</accession>
<evidence type="ECO:0000256" key="4">
    <source>
        <dbReference type="RuleBase" id="RU000675"/>
    </source>
</evidence>
<dbReference type="PANTHER" id="PTHR23421">
    <property type="entry name" value="BETA-GALACTOSIDASE RELATED"/>
    <property type="match status" value="1"/>
</dbReference>
<sequence length="2549" mass="286361">MAVELKAFLLLLTFLCIFGYSEARSFVIDYENNCFLKDGKPFRYISGCFHYFRVPRFYWKDRLMKMKAGGLNSVQTYVAWNIHEPVHGQYNFEGDADLVSFIELANSVGLLVILRPGPYICAEWEFGGYPSWLLMKNSSISLRTMDNKQYLSYAESWLSVLLPKMKPLLYSNGGPIISVQVENEYGWRYEKNLSYLYFLEELFRKYLGNDVVFFSNNGASESAVKSGTIPSLYPTLDFAPGTDLDKAFSFVRELKPRGPLVVSEYYPGWLDQWSIPHQTRTAEDVAKTFDKMLAMNVSVSFYMYMGGTNFGFLNGGGSTPRITSYDYDAPLTEAGDTTTKFHILRETIAKYEKIPEIPIPPNTTKFAYGKVQMTQLSTFLDAAPKLSAPHGPVYSAFPLTMEQIGQSYGFILYRTQIPPEFAQSAVVLNITNLARDRAIVYVGKLRQATMYHNRKDQTAFLIIGNDLQLDILVENMGRANGGIADPKGIIGNVTINGAVLVNWKIYPINLDNLFSASDALGYLPKPEKNGKKVFTTDNSFAPTLFYGEFPVNSSYDTFLHLPGWSKGQAFVNGFNLGRYWPVIGPQVTLFVPANVISLKQKTASVVILELDGAPCESLETCFVECVTTPILNGAVHPIDGEFSVNTIKNDYENNCFLKDGKPFRYIAGCFHYFRVPRFYWKDRLMKMKAGGLNSVQTYVAWNIHEPVHGQYNFEGDADLVSFIELANSVGLLVILRPGPYICAEWEFGGYPSWLLMKNSSISLRTMDNKQYLSYLESWLKVLFLKMKPLLYSNGGPIISVQEENEYGWRHERNLSYLYFLEELSRKYLGNDVILFSNNAAVGYAVRTGTIPSLYPTLDFGSGTNLDKAFALVRELKPRGPLVVSEYYPGMMDKWSVPHQTGSAEVIAETFDKMLAMNVSVAFYMYMGGTNFGFMNGGGSPPRITSYDYDAPLTEAGDTTTKFHVLRETIAKYEKIPEIPIPPNTTKFAYGKVQMTQLSTFLDAAPNLSAPHGPVYSAFPLTMEQIGQSYGFILYQTQIPAEFARTTVVLNITNLARDRAIVYVGRIRQATMYYNRKDQTAFLTIGNELQLDILVENMGRANGGYADPKGIIGNVSINGAVLGNWKIYPINLDNLFSASDALGYLPKPDRNRREVFTTDNSFAPTLFYGEFPVNSSYDTFLHLPGWSKGQAFVNGFNLGRYWPVIGPQVTLFVPANVISLKQKTASVVILELDGAPCEYPETCFVEFVTTPILNGTVHPIDGEFSVNTVKDELSRMATVSGLLIVVLIFLCALKYSESRSFVIDYENNCFLKDGKPFRYIAGCFHYFRVPRVYWKDRLMKMKAGGLNSVQTYVAWNIHEPVHGQYNFKGDADLVSFIELANSVGLLVILRPGPYICAEWENGGYPSWLLMKNSSISLRTMDNKQYLSYAESWLSVLLPMMKPLLYSNGGPIISVQVENEYGYYSACDLNYLKFLEELFRKYLGNDVILFSNNGARESLLKCGTIPSLYPTLDIGAGTNLDRASAAKRKFAPRGPLVVTEYYPGWLDRWSVPHQTSSAQRVDKTFDKMLAMNVSVAFYMYMGGTNFGFMNGGRYHQTLLTSITSYDYDAPLTEAGDTTTKFHVLRETIAKYEKIPEIPIPPNTTKFAYGKVQMTQLSTFLDAVPKLSAPHGPVNSTFPLTMEQIGQSYGFILYQTQIPAEYAQSTVVLNITSLARDRAIVYVGKIRQATMYRDPKDQTASLIIQNELQLDILVENMGRANKGWAEPKGIIGNVTINGAVLVNWKTYPINLDNLFSATDGYLNIEQHQKELFTNSFAPTFFHGEFFVNSSHDTFLHLPGWSKGQVFVNGFNLGRYWPVIGPQITLFVPANVISLKQKTASVVLLELDGAPCESPETCFVEFVTTPILNGTVHPIVDVSGLLIVVLIFLCALKYSESRSFVIDYENNCFLKDGKPFRYIAGCFHYFRVPRVYWKDRLMKMKAGGLNSVQTYVAWNIHEPVHGQYNFKGDADLVSFIELANSVGLLVILRPGPYICAEWENGGYPSWLLMKNSSISLRTMDNKQYLSYAESWLSVLLPMMKPLLYSNGGPIISVQVENEYGYYSACDLNYLKFLEELFRKYLGNDVILFSNNGARESLLKCGTIPSLYPTLDIGSGANLDRASVAKRKFAPRGPLVVTEYYPGWLDRWSVPHQTRSAQRVDQTFDKMLAMNVSVVFYMYMGGTNFGYMNGGRYHQTLLTSITSYDYDAPLTEAGDTTTKFHVLRETIAKYEKIPEIPIPPNTTKFAYGKVQMTQLSTFLDAVPKLSASQGPVNSTFPLTMEQIGQSYGFILYQTQIPAEFAQSTVVLNITSLARDRAIVYVGKIRQATMYRDPKDQTASLIIQNELQLDVLVENMGRANQGHAEPKGIIGNVTINGAVLVNWKTYPINLDNLFSATDGYLNIEQHQKELFTNSFAPTFFHGEFFVNSSYDTFLHLPGWSKGQVFVNGFNLGRYWPVIGPQVTLFVPANVISLKQKTASVVLLELDGAPCESPETCFVEFVTTPILNGTVHPIVD</sequence>
<dbReference type="InterPro" id="IPR048912">
    <property type="entry name" value="BetaGal1-like_ABD1"/>
</dbReference>
<evidence type="ECO:0000256" key="5">
    <source>
        <dbReference type="RuleBase" id="RU003679"/>
    </source>
</evidence>
<comment type="caution">
    <text evidence="10">The sequence shown here is derived from an EMBL/GenBank/DDBJ whole genome shotgun (WGS) entry which is preliminary data.</text>
</comment>
<evidence type="ECO:0000259" key="7">
    <source>
        <dbReference type="Pfam" id="PF01301"/>
    </source>
</evidence>
<dbReference type="SUPFAM" id="SSF51445">
    <property type="entry name" value="(Trans)glycosidases"/>
    <property type="match status" value="4"/>
</dbReference>
<dbReference type="EMBL" id="CALNXK010000043">
    <property type="protein sequence ID" value="CAH3127060.1"/>
    <property type="molecule type" value="Genomic_DNA"/>
</dbReference>
<feature type="domain" description="Beta-galactosidase 1-like first all-beta" evidence="8">
    <location>
        <begin position="1019"/>
        <end position="1129"/>
    </location>
</feature>
<dbReference type="Pfam" id="PF21317">
    <property type="entry name" value="BetaGal_ABD_1"/>
    <property type="match status" value="4"/>
</dbReference>
<evidence type="ECO:0000256" key="2">
    <source>
        <dbReference type="ARBA" id="ARBA00022801"/>
    </source>
</evidence>
<proteinExistence type="inferred from homology"/>
<dbReference type="InterPro" id="IPR008979">
    <property type="entry name" value="Galactose-bd-like_sf"/>
</dbReference>
<feature type="domain" description="Beta-galactosidase galactose-binding" evidence="9">
    <location>
        <begin position="542"/>
        <end position="595"/>
    </location>
</feature>
<feature type="domain" description="Beta-galactosidase 1-like first all-beta" evidence="8">
    <location>
        <begin position="2312"/>
        <end position="2422"/>
    </location>
</feature>
<evidence type="ECO:0000259" key="8">
    <source>
        <dbReference type="Pfam" id="PF21317"/>
    </source>
</evidence>
<evidence type="ECO:0000313" key="10">
    <source>
        <dbReference type="EMBL" id="CAH3127060.1"/>
    </source>
</evidence>
<feature type="domain" description="Glycoside hydrolase 35 catalytic" evidence="7">
    <location>
        <begin position="35"/>
        <end position="350"/>
    </location>
</feature>
<evidence type="ECO:0000259" key="9">
    <source>
        <dbReference type="Pfam" id="PF21467"/>
    </source>
</evidence>
<dbReference type="PROSITE" id="PS01182">
    <property type="entry name" value="GLYCOSYL_HYDROL_F35"/>
    <property type="match status" value="4"/>
</dbReference>
<evidence type="ECO:0000256" key="1">
    <source>
        <dbReference type="ARBA" id="ARBA00009809"/>
    </source>
</evidence>
<name>A0ABN8P318_9CNID</name>
<feature type="domain" description="Beta-galactosidase 1-like first all-beta" evidence="8">
    <location>
        <begin position="398"/>
        <end position="508"/>
    </location>
</feature>
<feature type="domain" description="Beta-galactosidase galactose-binding" evidence="9">
    <location>
        <begin position="1815"/>
        <end position="1868"/>
    </location>
</feature>
<dbReference type="InterPro" id="IPR017853">
    <property type="entry name" value="GH"/>
</dbReference>
<dbReference type="InterPro" id="IPR031330">
    <property type="entry name" value="Gly_Hdrlase_35_cat"/>
</dbReference>
<dbReference type="Gene3D" id="3.20.20.80">
    <property type="entry name" value="Glycosidases"/>
    <property type="match status" value="4"/>
</dbReference>
<evidence type="ECO:0000256" key="3">
    <source>
        <dbReference type="ARBA" id="ARBA00023295"/>
    </source>
</evidence>
<comment type="catalytic activity">
    <reaction evidence="4">
        <text>Hydrolysis of terminal non-reducing beta-D-galactose residues in beta-D-galactosides.</text>
        <dbReference type="EC" id="3.2.1.23"/>
    </reaction>
</comment>
<feature type="domain" description="Glycoside hydrolase 35 catalytic" evidence="7">
    <location>
        <begin position="656"/>
        <end position="971"/>
    </location>
</feature>
<keyword evidence="11" id="KW-1185">Reference proteome</keyword>
<keyword evidence="6" id="KW-0732">Signal</keyword>
<feature type="non-terminal residue" evidence="10">
    <location>
        <position position="2549"/>
    </location>
</feature>
<dbReference type="InterPro" id="IPR019801">
    <property type="entry name" value="Glyco_hydro_35_CS"/>
</dbReference>
<dbReference type="InterPro" id="IPR001944">
    <property type="entry name" value="Glycoside_Hdrlase_35"/>
</dbReference>
<evidence type="ECO:0000256" key="6">
    <source>
        <dbReference type="SAM" id="SignalP"/>
    </source>
</evidence>
<gene>
    <name evidence="10" type="ORF">PLOB_00032773</name>
</gene>